<dbReference type="Proteomes" id="UP000007305">
    <property type="component" value="Chromosome 3"/>
</dbReference>
<dbReference type="EnsemblPlants" id="Zm00001eb132430_T001">
    <property type="protein sequence ID" value="Zm00001eb132430_P001"/>
    <property type="gene ID" value="Zm00001eb132430"/>
</dbReference>
<evidence type="ECO:0000256" key="1">
    <source>
        <dbReference type="SAM" id="MobiDB-lite"/>
    </source>
</evidence>
<reference evidence="3" key="1">
    <citation type="submission" date="2015-12" db="EMBL/GenBank/DDBJ databases">
        <title>Update maize B73 reference genome by single molecule sequencing technologies.</title>
        <authorList>
            <consortium name="Maize Genome Sequencing Project"/>
            <person name="Ware D."/>
        </authorList>
    </citation>
    <scope>NUCLEOTIDE SEQUENCE [LARGE SCALE GENOMIC DNA]</scope>
    <source>
        <strain evidence="3">cv. B73</strain>
    </source>
</reference>
<organism evidence="2 3">
    <name type="scientific">Zea mays</name>
    <name type="common">Maize</name>
    <dbReference type="NCBI Taxonomy" id="4577"/>
    <lineage>
        <taxon>Eukaryota</taxon>
        <taxon>Viridiplantae</taxon>
        <taxon>Streptophyta</taxon>
        <taxon>Embryophyta</taxon>
        <taxon>Tracheophyta</taxon>
        <taxon>Spermatophyta</taxon>
        <taxon>Magnoliopsida</taxon>
        <taxon>Liliopsida</taxon>
        <taxon>Poales</taxon>
        <taxon>Poaceae</taxon>
        <taxon>PACMAD clade</taxon>
        <taxon>Panicoideae</taxon>
        <taxon>Andropogonodae</taxon>
        <taxon>Andropogoneae</taxon>
        <taxon>Tripsacinae</taxon>
        <taxon>Zea</taxon>
    </lineage>
</organism>
<evidence type="ECO:0000313" key="3">
    <source>
        <dbReference type="Proteomes" id="UP000007305"/>
    </source>
</evidence>
<name>A0A804N3Q3_MAIZE</name>
<protein>
    <submittedName>
        <fullName evidence="2">Uncharacterized protein</fullName>
    </submittedName>
</protein>
<dbReference type="AlphaFoldDB" id="A0A804N3Q3"/>
<dbReference type="InParanoid" id="A0A804N3Q3"/>
<dbReference type="Gramene" id="Zm00001eb132430_T001">
    <property type="protein sequence ID" value="Zm00001eb132430_P001"/>
    <property type="gene ID" value="Zm00001eb132430"/>
</dbReference>
<evidence type="ECO:0000313" key="2">
    <source>
        <dbReference type="EnsemblPlants" id="Zm00001eb132430_P001"/>
    </source>
</evidence>
<feature type="region of interest" description="Disordered" evidence="1">
    <location>
        <begin position="57"/>
        <end position="79"/>
    </location>
</feature>
<reference evidence="2" key="3">
    <citation type="submission" date="2021-05" db="UniProtKB">
        <authorList>
            <consortium name="EnsemblPlants"/>
        </authorList>
    </citation>
    <scope>IDENTIFICATION</scope>
    <source>
        <strain evidence="2">cv. B73</strain>
    </source>
</reference>
<sequence length="174" mass="18726">MPNTRHARSGGSETNKIGIGSAVLWGREEEVGAVHGKGARPTAPMAGRCSVEQIPARSRPWSRGLDNHGREGRAAAFQGSKRQGGELGLELWSREGAAWGLGWGSSAVGFFWAPWLPAAESRELAGRNTAGALRREGRKDLWPWTGRFAGEWELLLHAMDMELGGPGRSSCAQP</sequence>
<proteinExistence type="predicted"/>
<accession>A0A804N3Q3</accession>
<keyword evidence="3" id="KW-1185">Reference proteome</keyword>
<reference evidence="2" key="2">
    <citation type="submission" date="2019-07" db="EMBL/GenBank/DDBJ databases">
        <authorList>
            <person name="Seetharam A."/>
            <person name="Woodhouse M."/>
            <person name="Cannon E."/>
        </authorList>
    </citation>
    <scope>NUCLEOTIDE SEQUENCE [LARGE SCALE GENOMIC DNA]</scope>
    <source>
        <strain evidence="2">cv. B73</strain>
    </source>
</reference>